<gene>
    <name evidence="3" type="ORF">MUN89_03920</name>
</gene>
<keyword evidence="4" id="KW-1185">Reference proteome</keyword>
<reference evidence="3 4" key="1">
    <citation type="submission" date="2022-04" db="EMBL/GenBank/DDBJ databases">
        <title>Halobacillus sp. isolated from saltern.</title>
        <authorList>
            <person name="Won M."/>
            <person name="Lee C.-M."/>
            <person name="Woen H.-Y."/>
            <person name="Kwon S.-W."/>
        </authorList>
    </citation>
    <scope>NUCLEOTIDE SEQUENCE [LARGE SCALE GENOMIC DNA]</scope>
    <source>
        <strain evidence="3 4">SSBR10-3</strain>
    </source>
</reference>
<dbReference type="Pfam" id="PF13472">
    <property type="entry name" value="Lipase_GDSL_2"/>
    <property type="match status" value="1"/>
</dbReference>
<dbReference type="Gene3D" id="3.40.50.1110">
    <property type="entry name" value="SGNH hydrolase"/>
    <property type="match status" value="1"/>
</dbReference>
<dbReference type="Proteomes" id="UP000831787">
    <property type="component" value="Chromosome"/>
</dbReference>
<evidence type="ECO:0000256" key="1">
    <source>
        <dbReference type="SAM" id="SignalP"/>
    </source>
</evidence>
<dbReference type="InterPro" id="IPR051532">
    <property type="entry name" value="Ester_Hydrolysis_Enzymes"/>
</dbReference>
<dbReference type="InterPro" id="IPR036514">
    <property type="entry name" value="SGNH_hydro_sf"/>
</dbReference>
<feature type="domain" description="SGNH hydrolase-type esterase" evidence="2">
    <location>
        <begin position="32"/>
        <end position="222"/>
    </location>
</feature>
<accession>A0ABY4EKW5</accession>
<evidence type="ECO:0000259" key="2">
    <source>
        <dbReference type="Pfam" id="PF13472"/>
    </source>
</evidence>
<dbReference type="SUPFAM" id="SSF52266">
    <property type="entry name" value="SGNH hydrolase"/>
    <property type="match status" value="1"/>
</dbReference>
<organism evidence="3 4">
    <name type="scientific">Halobacillus salinarum</name>
    <dbReference type="NCBI Taxonomy" id="2932257"/>
    <lineage>
        <taxon>Bacteria</taxon>
        <taxon>Bacillati</taxon>
        <taxon>Bacillota</taxon>
        <taxon>Bacilli</taxon>
        <taxon>Bacillales</taxon>
        <taxon>Bacillaceae</taxon>
        <taxon>Halobacillus</taxon>
    </lineage>
</organism>
<keyword evidence="1" id="KW-0732">Signal</keyword>
<proteinExistence type="predicted"/>
<feature type="signal peptide" evidence="1">
    <location>
        <begin position="1"/>
        <end position="24"/>
    </location>
</feature>
<dbReference type="InterPro" id="IPR013830">
    <property type="entry name" value="SGNH_hydro"/>
</dbReference>
<dbReference type="EMBL" id="CP095073">
    <property type="protein sequence ID" value="UOQ45112.1"/>
    <property type="molecule type" value="Genomic_DNA"/>
</dbReference>
<name>A0ABY4EKW5_9BACI</name>
<dbReference type="RefSeq" id="WP_244711579.1">
    <property type="nucleotide sequence ID" value="NZ_CP095073.1"/>
</dbReference>
<protein>
    <submittedName>
        <fullName evidence="3">GDSL-type esterase/lipase family protein</fullName>
    </submittedName>
</protein>
<evidence type="ECO:0000313" key="4">
    <source>
        <dbReference type="Proteomes" id="UP000831787"/>
    </source>
</evidence>
<dbReference type="PANTHER" id="PTHR30383">
    <property type="entry name" value="THIOESTERASE 1/PROTEASE 1/LYSOPHOSPHOLIPASE L1"/>
    <property type="match status" value="1"/>
</dbReference>
<dbReference type="PANTHER" id="PTHR30383:SF5">
    <property type="entry name" value="SGNH HYDROLASE-TYPE ESTERASE DOMAIN-CONTAINING PROTEIN"/>
    <property type="match status" value="1"/>
</dbReference>
<evidence type="ECO:0000313" key="3">
    <source>
        <dbReference type="EMBL" id="UOQ45112.1"/>
    </source>
</evidence>
<sequence>MKPMKVILVILMITQLLTPFSAEAKEGGHLVAIGDSIPYGYNLTVDNKMPSGAAFPYLIGNKAGLEVTNLGIPGLTSKELLQAVKTNKVFRETIRDADYVLVYIGGNDLLNVVKKNKGLKNVTVEEIAPVIRDLLFNVYGTILTLDKLTDAKIIVYNIYNPYPAAGDKLNTPLSYINKQYASLVELLSHFTEVKLVNAYKAFKGHPEYILPKDVHPTSEGQKVLARIGLRALHS</sequence>
<feature type="chain" id="PRO_5045542907" evidence="1">
    <location>
        <begin position="25"/>
        <end position="234"/>
    </location>
</feature>